<dbReference type="Proteomes" id="UP000514509">
    <property type="component" value="Chromosome"/>
</dbReference>
<accession>A0A7L7LAN0</accession>
<dbReference type="Pfam" id="PF12833">
    <property type="entry name" value="HTH_18"/>
    <property type="match status" value="1"/>
</dbReference>
<dbReference type="GO" id="GO:0043565">
    <property type="term" value="F:sequence-specific DNA binding"/>
    <property type="evidence" value="ECO:0007669"/>
    <property type="project" value="InterPro"/>
</dbReference>
<reference evidence="5 6" key="2">
    <citation type="submission" date="2020-08" db="EMBL/GenBank/DDBJ databases">
        <title>Adhaeribacter dokdonensis sp. nov., isolated from the rhizosphere of Elymus tsukushiensis, a plant native to the Dokdo Islands, Republic of Korea.</title>
        <authorList>
            <person name="Ghim S.Y."/>
        </authorList>
    </citation>
    <scope>NUCLEOTIDE SEQUENCE [LARGE SCALE GENOMIC DNA]</scope>
    <source>
        <strain evidence="5 6">KUDC8001</strain>
    </source>
</reference>
<reference evidence="5 6" key="1">
    <citation type="submission" date="2020-06" db="EMBL/GenBank/DDBJ databases">
        <authorList>
            <person name="Hwang Y.J."/>
        </authorList>
    </citation>
    <scope>NUCLEOTIDE SEQUENCE [LARGE SCALE GENOMIC DNA]</scope>
    <source>
        <strain evidence="5 6">KUDC8001</strain>
    </source>
</reference>
<protein>
    <submittedName>
        <fullName evidence="5">AraC family transcriptional regulator</fullName>
    </submittedName>
</protein>
<dbReference type="InterPro" id="IPR018060">
    <property type="entry name" value="HTH_AraC"/>
</dbReference>
<keyword evidence="3" id="KW-0804">Transcription</keyword>
<keyword evidence="1" id="KW-0805">Transcription regulation</keyword>
<dbReference type="PROSITE" id="PS01124">
    <property type="entry name" value="HTH_ARAC_FAMILY_2"/>
    <property type="match status" value="1"/>
</dbReference>
<organism evidence="5 6">
    <name type="scientific">Adhaeribacter radiodurans</name>
    <dbReference type="NCBI Taxonomy" id="2745197"/>
    <lineage>
        <taxon>Bacteria</taxon>
        <taxon>Pseudomonadati</taxon>
        <taxon>Bacteroidota</taxon>
        <taxon>Cytophagia</taxon>
        <taxon>Cytophagales</taxon>
        <taxon>Hymenobacteraceae</taxon>
        <taxon>Adhaeribacter</taxon>
    </lineage>
</organism>
<dbReference type="InterPro" id="IPR050204">
    <property type="entry name" value="AraC_XylS_family_regulators"/>
</dbReference>
<dbReference type="EMBL" id="CP055153">
    <property type="protein sequence ID" value="QMU29892.1"/>
    <property type="molecule type" value="Genomic_DNA"/>
</dbReference>
<evidence type="ECO:0000313" key="6">
    <source>
        <dbReference type="Proteomes" id="UP000514509"/>
    </source>
</evidence>
<dbReference type="Gene3D" id="1.10.10.60">
    <property type="entry name" value="Homeodomain-like"/>
    <property type="match status" value="1"/>
</dbReference>
<gene>
    <name evidence="5" type="ORF">HUW48_18515</name>
</gene>
<keyword evidence="2" id="KW-0238">DNA-binding</keyword>
<dbReference type="SMART" id="SM00342">
    <property type="entry name" value="HTH_ARAC"/>
    <property type="match status" value="1"/>
</dbReference>
<evidence type="ECO:0000256" key="2">
    <source>
        <dbReference type="ARBA" id="ARBA00023125"/>
    </source>
</evidence>
<dbReference type="PANTHER" id="PTHR46796">
    <property type="entry name" value="HTH-TYPE TRANSCRIPTIONAL ACTIVATOR RHAS-RELATED"/>
    <property type="match status" value="1"/>
</dbReference>
<proteinExistence type="predicted"/>
<evidence type="ECO:0000313" key="5">
    <source>
        <dbReference type="EMBL" id="QMU29892.1"/>
    </source>
</evidence>
<sequence>MREFVQCYRIVHLEFAQSDKIPLKAYPPKPEQCLHFFLRDFFAIQKPDEGKSSQPAIMLAGQRTSLVEQTTGNNFINVQVVFQPTATYRLTGIPAYELTNQHLDATSIFHKNINTTFEQLQQAKNYTELLTIIESFCQGLILNAKKDNLPLDAISRQMIQKDGNISVDWLAKESCLCTKQFKRKFLERTGVNPKTYSRIIRFNQAFNFKNRFPQKDWLSIAIACGYYDYQHLVKDYKEFTGLAPNEFHLLESKSPESILGLADSLYRDRIKPII</sequence>
<evidence type="ECO:0000256" key="1">
    <source>
        <dbReference type="ARBA" id="ARBA00023015"/>
    </source>
</evidence>
<dbReference type="KEGG" id="add:HUW48_18515"/>
<dbReference type="PANTHER" id="PTHR46796:SF13">
    <property type="entry name" value="HTH-TYPE TRANSCRIPTIONAL ACTIVATOR RHAS"/>
    <property type="match status" value="1"/>
</dbReference>
<keyword evidence="6" id="KW-1185">Reference proteome</keyword>
<dbReference type="GO" id="GO:0003700">
    <property type="term" value="F:DNA-binding transcription factor activity"/>
    <property type="evidence" value="ECO:0007669"/>
    <property type="project" value="InterPro"/>
</dbReference>
<name>A0A7L7LAN0_9BACT</name>
<feature type="domain" description="HTH araC/xylS-type" evidence="4">
    <location>
        <begin position="148"/>
        <end position="250"/>
    </location>
</feature>
<dbReference type="AlphaFoldDB" id="A0A7L7LAN0"/>
<evidence type="ECO:0000256" key="3">
    <source>
        <dbReference type="ARBA" id="ARBA00023163"/>
    </source>
</evidence>
<evidence type="ECO:0000259" key="4">
    <source>
        <dbReference type="PROSITE" id="PS01124"/>
    </source>
</evidence>